<name>A0A0L0W797_GOTPU</name>
<protein>
    <submittedName>
        <fullName evidence="4">Cobalt-precorrin-6A reductase CbiJ</fullName>
        <ecNumber evidence="4">1.3.1.106</ecNumber>
        <ecNumber evidence="4">1.3.1.54</ecNumber>
    </submittedName>
</protein>
<dbReference type="EC" id="1.3.1.54" evidence="4"/>
<dbReference type="Proteomes" id="UP000037267">
    <property type="component" value="Unassembled WGS sequence"/>
</dbReference>
<evidence type="ECO:0000313" key="4">
    <source>
        <dbReference type="EMBL" id="KNF07351.1"/>
    </source>
</evidence>
<dbReference type="NCBIfam" id="TIGR00715">
    <property type="entry name" value="precor6x_red"/>
    <property type="match status" value="1"/>
</dbReference>
<dbReference type="UniPathway" id="UPA00148"/>
<dbReference type="RefSeq" id="WP_050356323.1">
    <property type="nucleotide sequence ID" value="NZ_LGSS01000018.1"/>
</dbReference>
<dbReference type="PROSITE" id="PS51014">
    <property type="entry name" value="COBK_CBIJ"/>
    <property type="match status" value="1"/>
</dbReference>
<dbReference type="STRING" id="1503.CLPU_18c00330"/>
<dbReference type="OrthoDB" id="9780707at2"/>
<keyword evidence="2" id="KW-0169">Cobalamin biosynthesis</keyword>
<proteinExistence type="predicted"/>
<accession>A0A0L0W797</accession>
<organism evidence="4 5">
    <name type="scientific">Gottschalkia purinilytica</name>
    <name type="common">Clostridium purinilyticum</name>
    <dbReference type="NCBI Taxonomy" id="1503"/>
    <lineage>
        <taxon>Bacteria</taxon>
        <taxon>Bacillati</taxon>
        <taxon>Bacillota</taxon>
        <taxon>Tissierellia</taxon>
        <taxon>Tissierellales</taxon>
        <taxon>Gottschalkiaceae</taxon>
        <taxon>Gottschalkia</taxon>
    </lineage>
</organism>
<comment type="pathway">
    <text evidence="1">Cofactor biosynthesis; adenosylcobalamin biosynthesis.</text>
</comment>
<evidence type="ECO:0000256" key="2">
    <source>
        <dbReference type="ARBA" id="ARBA00022573"/>
    </source>
</evidence>
<dbReference type="InterPro" id="IPR003723">
    <property type="entry name" value="Precorrin-6x_reduct"/>
</dbReference>
<sequence length="239" mass="27496">MIWIIGGTKETSYLINKMEEKVKYVVTVATYAGKEMLNNDNVIVSRLNYEDMIKFIKERNIDIIIDMSHPYAIEATSNARSASKECNIKYIRYVREKTYIDGVTYFNNIQECCEFLKSVDGCVFFTTGIKNIKDFEKVRGKNRFIYRVLPSKFSIEECIINNINMKDIVACVGPFSEEFNMSMFKEFNSDYVVMKDSGDIGGTHSKISACLKAQIKPIIIGREDENGVHDIEELVEMIK</sequence>
<dbReference type="Pfam" id="PF02571">
    <property type="entry name" value="CbiJ"/>
    <property type="match status" value="1"/>
</dbReference>
<dbReference type="AlphaFoldDB" id="A0A0L0W797"/>
<evidence type="ECO:0000256" key="3">
    <source>
        <dbReference type="ARBA" id="ARBA00023002"/>
    </source>
</evidence>
<keyword evidence="3 4" id="KW-0560">Oxidoreductase</keyword>
<dbReference type="GO" id="GO:0016994">
    <property type="term" value="F:precorrin-6A reductase activity"/>
    <property type="evidence" value="ECO:0007669"/>
    <property type="project" value="UniProtKB-EC"/>
</dbReference>
<reference evidence="5" key="1">
    <citation type="submission" date="2015-07" db="EMBL/GenBank/DDBJ databases">
        <title>Draft genome sequence of the purine-degrading Gottschalkia purinilyticum DSM 1384 (formerly Clostridium purinilyticum).</title>
        <authorList>
            <person name="Poehlein A."/>
            <person name="Schiel-Bengelsdorf B."/>
            <person name="Bengelsdorf F.R."/>
            <person name="Daniel R."/>
            <person name="Duerre P."/>
        </authorList>
    </citation>
    <scope>NUCLEOTIDE SEQUENCE [LARGE SCALE GENOMIC DNA]</scope>
    <source>
        <strain evidence="5">DSM 1384</strain>
    </source>
</reference>
<comment type="caution">
    <text evidence="4">The sequence shown here is derived from an EMBL/GenBank/DDBJ whole genome shotgun (WGS) entry which is preliminary data.</text>
</comment>
<dbReference type="EC" id="1.3.1.106" evidence="4"/>
<dbReference type="GO" id="GO:0009236">
    <property type="term" value="P:cobalamin biosynthetic process"/>
    <property type="evidence" value="ECO:0007669"/>
    <property type="project" value="UniProtKB-UniPathway"/>
</dbReference>
<dbReference type="EMBL" id="LGSS01000018">
    <property type="protein sequence ID" value="KNF07351.1"/>
    <property type="molecule type" value="Genomic_DNA"/>
</dbReference>
<gene>
    <name evidence="4" type="primary">cbiJ</name>
    <name evidence="4" type="ORF">CLPU_18c00330</name>
</gene>
<keyword evidence="5" id="KW-1185">Reference proteome</keyword>
<evidence type="ECO:0000256" key="1">
    <source>
        <dbReference type="ARBA" id="ARBA00004953"/>
    </source>
</evidence>
<evidence type="ECO:0000313" key="5">
    <source>
        <dbReference type="Proteomes" id="UP000037267"/>
    </source>
</evidence>
<dbReference type="PANTHER" id="PTHR36925">
    <property type="entry name" value="COBALT-PRECORRIN-6A REDUCTASE"/>
    <property type="match status" value="1"/>
</dbReference>
<dbReference type="PANTHER" id="PTHR36925:SF1">
    <property type="entry name" value="COBALT-PRECORRIN-6A REDUCTASE"/>
    <property type="match status" value="1"/>
</dbReference>